<name>A0A6J8EV41_MYTCO</name>
<reference evidence="3 4" key="1">
    <citation type="submission" date="2020-06" db="EMBL/GenBank/DDBJ databases">
        <authorList>
            <person name="Li R."/>
            <person name="Bekaert M."/>
        </authorList>
    </citation>
    <scope>NUCLEOTIDE SEQUENCE [LARGE SCALE GENOMIC DNA]</scope>
    <source>
        <strain evidence="4">wild</strain>
    </source>
</reference>
<feature type="chain" id="PRO_5026654897" description="C-type lectin domain-containing protein" evidence="2">
    <location>
        <begin position="24"/>
        <end position="546"/>
    </location>
</feature>
<organism evidence="3 4">
    <name type="scientific">Mytilus coruscus</name>
    <name type="common">Sea mussel</name>
    <dbReference type="NCBI Taxonomy" id="42192"/>
    <lineage>
        <taxon>Eukaryota</taxon>
        <taxon>Metazoa</taxon>
        <taxon>Spiralia</taxon>
        <taxon>Lophotrochozoa</taxon>
        <taxon>Mollusca</taxon>
        <taxon>Bivalvia</taxon>
        <taxon>Autobranchia</taxon>
        <taxon>Pteriomorphia</taxon>
        <taxon>Mytilida</taxon>
        <taxon>Mytiloidea</taxon>
        <taxon>Mytilidae</taxon>
        <taxon>Mytilinae</taxon>
        <taxon>Mytilus</taxon>
    </lineage>
</organism>
<evidence type="ECO:0000256" key="2">
    <source>
        <dbReference type="SAM" id="SignalP"/>
    </source>
</evidence>
<evidence type="ECO:0000256" key="1">
    <source>
        <dbReference type="SAM" id="Phobius"/>
    </source>
</evidence>
<sequence>MDNRQHLLLVFIALLTCDQGLTALNLTFFHEEMSWKKAADFCSKHNGVLESNALLVMKKIETIDVKDVWFGKYEVYSQWAYIRGCFLINGNLTNFTIKHSDEFQCQNLCDNYTFYTVQETQCYCTDDISTFERKTDCDCSGCYRVWEHKLTTYHYEHTDEEHECITATCRRNQTRRSYRSCEHNFFVTCDNNRNLKYSYNNHTTASTECYRNGSFIKWYQDDFCNLNNASNPFWTSGRRLKHIFHLNKSDDIHNGELHRCFKLQRDDDDKRKSEEDEEDCNKMYPFVCSFGLTEDDDDTAFNSTTSIPPEKNVQSEITASIAAGVIVSIIAVIAVILVLLFIHRQRLTKKKPTIHESQNSSHVQDTIGFHSNHKTSHAPVYNEIDGEDLSRNNRKFKYPQTVNNITYNQANSNIIPKPQNVYHSVNITSEANSESNELNSKSGKNKYGMVKVQNVTGNSADVDNSSNYCLAKPISSNTEEESDSYDINRDYDHLHNVKKKEDMKTTVYDHLPTAVTEDPTYDHSNFKSASDNEGYYDHFKIDGVND</sequence>
<keyword evidence="2" id="KW-0732">Signal</keyword>
<dbReference type="Proteomes" id="UP000507470">
    <property type="component" value="Unassembled WGS sequence"/>
</dbReference>
<dbReference type="EMBL" id="CACVKT020010005">
    <property type="protein sequence ID" value="CAC5424330.1"/>
    <property type="molecule type" value="Genomic_DNA"/>
</dbReference>
<keyword evidence="1" id="KW-0812">Transmembrane</keyword>
<dbReference type="CDD" id="cd12087">
    <property type="entry name" value="TM_EGFR-like"/>
    <property type="match status" value="1"/>
</dbReference>
<proteinExistence type="predicted"/>
<feature type="transmembrane region" description="Helical" evidence="1">
    <location>
        <begin position="321"/>
        <end position="342"/>
    </location>
</feature>
<evidence type="ECO:0000313" key="4">
    <source>
        <dbReference type="Proteomes" id="UP000507470"/>
    </source>
</evidence>
<keyword evidence="1" id="KW-1133">Transmembrane helix</keyword>
<feature type="signal peptide" evidence="2">
    <location>
        <begin position="1"/>
        <end position="23"/>
    </location>
</feature>
<keyword evidence="4" id="KW-1185">Reference proteome</keyword>
<dbReference type="AlphaFoldDB" id="A0A6J8EV41"/>
<protein>
    <recommendedName>
        <fullName evidence="5">C-type lectin domain-containing protein</fullName>
    </recommendedName>
</protein>
<evidence type="ECO:0000313" key="3">
    <source>
        <dbReference type="EMBL" id="CAC5424330.1"/>
    </source>
</evidence>
<evidence type="ECO:0008006" key="5">
    <source>
        <dbReference type="Google" id="ProtNLM"/>
    </source>
</evidence>
<gene>
    <name evidence="3" type="ORF">MCOR_56249</name>
</gene>
<keyword evidence="1" id="KW-0472">Membrane</keyword>
<accession>A0A6J8EV41</accession>
<dbReference type="OrthoDB" id="6163163at2759"/>